<sequence>MRFFQNTRVALAVLFVTSFLSLSAAEPALELQGTDGQMHTPLVAGDKKAVVLFFVSPFCSTTRPFMKEINAIAADYADRAAVSLIHSDSEITVEVALQHADMNEVKAPVLVDKDQKLAKLVKATITPEAVVLSPTGEVLYQGRINDLYLGPTKRQRAATTKDLRHALDAILAGNPVPQPQMEAQGCKIGGLK</sequence>
<dbReference type="PROSITE" id="PS51352">
    <property type="entry name" value="THIOREDOXIN_2"/>
    <property type="match status" value="1"/>
</dbReference>
<dbReference type="GO" id="GO:0016491">
    <property type="term" value="F:oxidoreductase activity"/>
    <property type="evidence" value="ECO:0007669"/>
    <property type="project" value="InterPro"/>
</dbReference>
<dbReference type="Proteomes" id="UP000190774">
    <property type="component" value="Unassembled WGS sequence"/>
</dbReference>
<dbReference type="Pfam" id="PF00578">
    <property type="entry name" value="AhpC-TSA"/>
    <property type="match status" value="1"/>
</dbReference>
<gene>
    <name evidence="3" type="ORF">SAMN02745166_01974</name>
</gene>
<name>A0A1T4XUS4_9BACT</name>
<evidence type="ECO:0000313" key="4">
    <source>
        <dbReference type="Proteomes" id="UP000190774"/>
    </source>
</evidence>
<keyword evidence="3" id="KW-0413">Isomerase</keyword>
<keyword evidence="1" id="KW-0732">Signal</keyword>
<feature type="domain" description="Thioredoxin" evidence="2">
    <location>
        <begin position="20"/>
        <end position="172"/>
    </location>
</feature>
<keyword evidence="4" id="KW-1185">Reference proteome</keyword>
<dbReference type="STRING" id="48467.SAMN02745166_01974"/>
<feature type="signal peptide" evidence="1">
    <location>
        <begin position="1"/>
        <end position="24"/>
    </location>
</feature>
<dbReference type="InterPro" id="IPR000866">
    <property type="entry name" value="AhpC/TSA"/>
</dbReference>
<dbReference type="InterPro" id="IPR036249">
    <property type="entry name" value="Thioredoxin-like_sf"/>
</dbReference>
<dbReference type="GO" id="GO:0016209">
    <property type="term" value="F:antioxidant activity"/>
    <property type="evidence" value="ECO:0007669"/>
    <property type="project" value="InterPro"/>
</dbReference>
<dbReference type="Gene3D" id="3.40.30.10">
    <property type="entry name" value="Glutaredoxin"/>
    <property type="match status" value="1"/>
</dbReference>
<feature type="chain" id="PRO_5013001692" evidence="1">
    <location>
        <begin position="25"/>
        <end position="192"/>
    </location>
</feature>
<dbReference type="EMBL" id="FUYE01000005">
    <property type="protein sequence ID" value="SKA92815.1"/>
    <property type="molecule type" value="Genomic_DNA"/>
</dbReference>
<dbReference type="SUPFAM" id="SSF52833">
    <property type="entry name" value="Thioredoxin-like"/>
    <property type="match status" value="1"/>
</dbReference>
<evidence type="ECO:0000259" key="2">
    <source>
        <dbReference type="PROSITE" id="PS51352"/>
    </source>
</evidence>
<evidence type="ECO:0000313" key="3">
    <source>
        <dbReference type="EMBL" id="SKA92815.1"/>
    </source>
</evidence>
<dbReference type="GO" id="GO:0016853">
    <property type="term" value="F:isomerase activity"/>
    <property type="evidence" value="ECO:0007669"/>
    <property type="project" value="UniProtKB-KW"/>
</dbReference>
<protein>
    <submittedName>
        <fullName evidence="3">Thiol-disulfide isomerase or thioredoxin</fullName>
    </submittedName>
</protein>
<organism evidence="3 4">
    <name type="scientific">Prosthecobacter debontii</name>
    <dbReference type="NCBI Taxonomy" id="48467"/>
    <lineage>
        <taxon>Bacteria</taxon>
        <taxon>Pseudomonadati</taxon>
        <taxon>Verrucomicrobiota</taxon>
        <taxon>Verrucomicrobiia</taxon>
        <taxon>Verrucomicrobiales</taxon>
        <taxon>Verrucomicrobiaceae</taxon>
        <taxon>Prosthecobacter</taxon>
    </lineage>
</organism>
<dbReference type="InterPro" id="IPR013766">
    <property type="entry name" value="Thioredoxin_domain"/>
</dbReference>
<accession>A0A1T4XUS4</accession>
<evidence type="ECO:0000256" key="1">
    <source>
        <dbReference type="SAM" id="SignalP"/>
    </source>
</evidence>
<dbReference type="RefSeq" id="WP_176159330.1">
    <property type="nucleotide sequence ID" value="NZ_FUYE01000005.1"/>
</dbReference>
<dbReference type="InterPro" id="IPR047262">
    <property type="entry name" value="PRX-like1"/>
</dbReference>
<proteinExistence type="predicted"/>
<reference evidence="4" key="1">
    <citation type="submission" date="2017-02" db="EMBL/GenBank/DDBJ databases">
        <authorList>
            <person name="Varghese N."/>
            <person name="Submissions S."/>
        </authorList>
    </citation>
    <scope>NUCLEOTIDE SEQUENCE [LARGE SCALE GENOMIC DNA]</scope>
    <source>
        <strain evidence="4">ATCC 700200</strain>
    </source>
</reference>
<dbReference type="AlphaFoldDB" id="A0A1T4XUS4"/>
<dbReference type="PANTHER" id="PTHR43640:SF1">
    <property type="entry name" value="THIOREDOXIN-DEPENDENT PEROXIREDOXIN"/>
    <property type="match status" value="1"/>
</dbReference>
<dbReference type="PANTHER" id="PTHR43640">
    <property type="entry name" value="OS07G0260300 PROTEIN"/>
    <property type="match status" value="1"/>
</dbReference>